<sequence length="327" mass="35976">MTPMSVMVTGASGFLGGTIARVVRARCKRLIVCAKPGDFDAQRISDQRLCFRLPDQRFASIVAKEQPTWLIHCAGSASVRASFADPAGDRRANVAVTEFIFKTLAEHSPKTRVINLSSAAVYGQPASLPITLDTPAIPISPYGIHKRECELISERYGNRDGIETVNLRIFSSYGPGLRKQVLWDIYKKAMAGQTVSLFGDGTETRDFIFSRDVATFVNQMIHRPESAQRPTTRPKTLYVNLASGRSVQIRDLATLFLQQIGSDAELCFTNERAAGDPRHWAVDASPLDEFGFSPPPTSLKKGLSIYARWIRSLTGNADADRILAAAR</sequence>
<accession>A0A518HJE1</accession>
<feature type="domain" description="NAD-dependent epimerase/dehydratase" evidence="2">
    <location>
        <begin position="6"/>
        <end position="230"/>
    </location>
</feature>
<dbReference type="InterPro" id="IPR001509">
    <property type="entry name" value="Epimerase_deHydtase"/>
</dbReference>
<dbReference type="RefSeq" id="WP_145384756.1">
    <property type="nucleotide sequence ID" value="NZ_CP037423.1"/>
</dbReference>
<organism evidence="3 4">
    <name type="scientific">Stieleria neptunia</name>
    <dbReference type="NCBI Taxonomy" id="2527979"/>
    <lineage>
        <taxon>Bacteria</taxon>
        <taxon>Pseudomonadati</taxon>
        <taxon>Planctomycetota</taxon>
        <taxon>Planctomycetia</taxon>
        <taxon>Pirellulales</taxon>
        <taxon>Pirellulaceae</taxon>
        <taxon>Stieleria</taxon>
    </lineage>
</organism>
<dbReference type="OrthoDB" id="9779041at2"/>
<dbReference type="SUPFAM" id="SSF51735">
    <property type="entry name" value="NAD(P)-binding Rossmann-fold domains"/>
    <property type="match status" value="1"/>
</dbReference>
<dbReference type="Pfam" id="PF01370">
    <property type="entry name" value="Epimerase"/>
    <property type="match status" value="1"/>
</dbReference>
<dbReference type="CDD" id="cd08946">
    <property type="entry name" value="SDR_e"/>
    <property type="match status" value="1"/>
</dbReference>
<dbReference type="KEGG" id="snep:Enr13x_08000"/>
<keyword evidence="4" id="KW-1185">Reference proteome</keyword>
<dbReference type="Proteomes" id="UP000319004">
    <property type="component" value="Chromosome"/>
</dbReference>
<dbReference type="PANTHER" id="PTHR43000">
    <property type="entry name" value="DTDP-D-GLUCOSE 4,6-DEHYDRATASE-RELATED"/>
    <property type="match status" value="1"/>
</dbReference>
<dbReference type="AlphaFoldDB" id="A0A518HJE1"/>
<evidence type="ECO:0000256" key="1">
    <source>
        <dbReference type="ARBA" id="ARBA00007637"/>
    </source>
</evidence>
<protein>
    <submittedName>
        <fullName evidence="3">dTDP-glucose 4,6-dehydratase</fullName>
        <ecNumber evidence="3">4.2.1.46</ecNumber>
    </submittedName>
</protein>
<dbReference type="EC" id="4.2.1.46" evidence="3"/>
<keyword evidence="3" id="KW-0456">Lyase</keyword>
<dbReference type="Gene3D" id="3.40.50.720">
    <property type="entry name" value="NAD(P)-binding Rossmann-like Domain"/>
    <property type="match status" value="1"/>
</dbReference>
<reference evidence="3 4" key="1">
    <citation type="submission" date="2019-03" db="EMBL/GenBank/DDBJ databases">
        <title>Deep-cultivation of Planctomycetes and their phenomic and genomic characterization uncovers novel biology.</title>
        <authorList>
            <person name="Wiegand S."/>
            <person name="Jogler M."/>
            <person name="Boedeker C."/>
            <person name="Pinto D."/>
            <person name="Vollmers J."/>
            <person name="Rivas-Marin E."/>
            <person name="Kohn T."/>
            <person name="Peeters S.H."/>
            <person name="Heuer A."/>
            <person name="Rast P."/>
            <person name="Oberbeckmann S."/>
            <person name="Bunk B."/>
            <person name="Jeske O."/>
            <person name="Meyerdierks A."/>
            <person name="Storesund J.E."/>
            <person name="Kallscheuer N."/>
            <person name="Luecker S."/>
            <person name="Lage O.M."/>
            <person name="Pohl T."/>
            <person name="Merkel B.J."/>
            <person name="Hornburger P."/>
            <person name="Mueller R.-W."/>
            <person name="Bruemmer F."/>
            <person name="Labrenz M."/>
            <person name="Spormann A.M."/>
            <person name="Op den Camp H."/>
            <person name="Overmann J."/>
            <person name="Amann R."/>
            <person name="Jetten M.S.M."/>
            <person name="Mascher T."/>
            <person name="Medema M.H."/>
            <person name="Devos D.P."/>
            <person name="Kaster A.-K."/>
            <person name="Ovreas L."/>
            <person name="Rohde M."/>
            <person name="Galperin M.Y."/>
            <person name="Jogler C."/>
        </authorList>
    </citation>
    <scope>NUCLEOTIDE SEQUENCE [LARGE SCALE GENOMIC DNA]</scope>
    <source>
        <strain evidence="3 4">Enr13</strain>
    </source>
</reference>
<evidence type="ECO:0000259" key="2">
    <source>
        <dbReference type="Pfam" id="PF01370"/>
    </source>
</evidence>
<name>A0A518HJE1_9BACT</name>
<evidence type="ECO:0000313" key="3">
    <source>
        <dbReference type="EMBL" id="QDV40962.1"/>
    </source>
</evidence>
<dbReference type="InterPro" id="IPR036291">
    <property type="entry name" value="NAD(P)-bd_dom_sf"/>
</dbReference>
<comment type="similarity">
    <text evidence="1">Belongs to the NAD(P)-dependent epimerase/dehydratase family.</text>
</comment>
<gene>
    <name evidence="3" type="primary">strE_1</name>
    <name evidence="3" type="ORF">Enr13x_08000</name>
</gene>
<proteinExistence type="inferred from homology"/>
<evidence type="ECO:0000313" key="4">
    <source>
        <dbReference type="Proteomes" id="UP000319004"/>
    </source>
</evidence>
<dbReference type="EMBL" id="CP037423">
    <property type="protein sequence ID" value="QDV40962.1"/>
    <property type="molecule type" value="Genomic_DNA"/>
</dbReference>
<dbReference type="GO" id="GO:0008460">
    <property type="term" value="F:dTDP-glucose 4,6-dehydratase activity"/>
    <property type="evidence" value="ECO:0007669"/>
    <property type="project" value="UniProtKB-EC"/>
</dbReference>